<dbReference type="Proteomes" id="UP000595140">
    <property type="component" value="Unassembled WGS sequence"/>
</dbReference>
<evidence type="ECO:0000256" key="1">
    <source>
        <dbReference type="SAM" id="MobiDB-lite"/>
    </source>
</evidence>
<evidence type="ECO:0000313" key="2">
    <source>
        <dbReference type="EMBL" id="VFQ80888.1"/>
    </source>
</evidence>
<gene>
    <name evidence="2" type="ORF">CCAM_LOCUS22664</name>
</gene>
<proteinExistence type="predicted"/>
<protein>
    <submittedName>
        <fullName evidence="2">Uncharacterized protein</fullName>
    </submittedName>
</protein>
<evidence type="ECO:0000313" key="3">
    <source>
        <dbReference type="Proteomes" id="UP000595140"/>
    </source>
</evidence>
<reference evidence="2 3" key="1">
    <citation type="submission" date="2018-04" db="EMBL/GenBank/DDBJ databases">
        <authorList>
            <person name="Vogel A."/>
        </authorList>
    </citation>
    <scope>NUCLEOTIDE SEQUENCE [LARGE SCALE GENOMIC DNA]</scope>
</reference>
<organism evidence="2 3">
    <name type="scientific">Cuscuta campestris</name>
    <dbReference type="NCBI Taxonomy" id="132261"/>
    <lineage>
        <taxon>Eukaryota</taxon>
        <taxon>Viridiplantae</taxon>
        <taxon>Streptophyta</taxon>
        <taxon>Embryophyta</taxon>
        <taxon>Tracheophyta</taxon>
        <taxon>Spermatophyta</taxon>
        <taxon>Magnoliopsida</taxon>
        <taxon>eudicotyledons</taxon>
        <taxon>Gunneridae</taxon>
        <taxon>Pentapetalae</taxon>
        <taxon>asterids</taxon>
        <taxon>lamiids</taxon>
        <taxon>Solanales</taxon>
        <taxon>Convolvulaceae</taxon>
        <taxon>Cuscuteae</taxon>
        <taxon>Cuscuta</taxon>
        <taxon>Cuscuta subgen. Grammica</taxon>
        <taxon>Cuscuta sect. Cleistogrammica</taxon>
    </lineage>
</organism>
<dbReference type="EMBL" id="OOIL02002214">
    <property type="protein sequence ID" value="VFQ80888.1"/>
    <property type="molecule type" value="Genomic_DNA"/>
</dbReference>
<sequence>MEGGAVVKVAATLLLSVDYLATVAGFLHSEYYYRLWWLRHQGEEEQRGAASSSSSSILPRHHRSSPPPSLSPSTICVRLSLLGRASVTSGTTEGGVIFLDLISISLTNRASFCPLRVGSQASGWGWSR</sequence>
<keyword evidence="3" id="KW-1185">Reference proteome</keyword>
<name>A0A484LYQ2_9ASTE</name>
<dbReference type="AlphaFoldDB" id="A0A484LYQ2"/>
<feature type="region of interest" description="Disordered" evidence="1">
    <location>
        <begin position="48"/>
        <end position="72"/>
    </location>
</feature>
<accession>A0A484LYQ2</accession>